<keyword evidence="4" id="KW-0812">Transmembrane</keyword>
<keyword evidence="4" id="KW-1133">Transmembrane helix</keyword>
<gene>
    <name evidence="6" type="ORF">TEA_022701</name>
</gene>
<dbReference type="InterPro" id="IPR004910">
    <property type="entry name" value="Yippee/Mis18/Cereblon"/>
</dbReference>
<keyword evidence="4" id="KW-0472">Membrane</keyword>
<keyword evidence="7" id="KW-1185">Reference proteome</keyword>
<protein>
    <recommendedName>
        <fullName evidence="5">Yippee domain-containing protein</fullName>
    </recommendedName>
</protein>
<feature type="transmembrane region" description="Helical" evidence="4">
    <location>
        <begin position="69"/>
        <end position="97"/>
    </location>
</feature>
<dbReference type="InterPro" id="IPR039058">
    <property type="entry name" value="Yippee_fam"/>
</dbReference>
<feature type="domain" description="Yippee" evidence="5">
    <location>
        <begin position="237"/>
        <end position="331"/>
    </location>
</feature>
<dbReference type="AlphaFoldDB" id="A0A4S4ETM6"/>
<dbReference type="GO" id="GO:0046872">
    <property type="term" value="F:metal ion binding"/>
    <property type="evidence" value="ECO:0007669"/>
    <property type="project" value="UniProtKB-KW"/>
</dbReference>
<dbReference type="InterPro" id="IPR034751">
    <property type="entry name" value="Yippee"/>
</dbReference>
<keyword evidence="2" id="KW-0479">Metal-binding</keyword>
<name>A0A4S4ETM6_CAMSN</name>
<evidence type="ECO:0000256" key="2">
    <source>
        <dbReference type="ARBA" id="ARBA00022723"/>
    </source>
</evidence>
<dbReference type="Pfam" id="PF03226">
    <property type="entry name" value="Yippee-Mis18"/>
    <property type="match status" value="1"/>
</dbReference>
<keyword evidence="3" id="KW-0862">Zinc</keyword>
<evidence type="ECO:0000256" key="4">
    <source>
        <dbReference type="SAM" id="Phobius"/>
    </source>
</evidence>
<dbReference type="Proteomes" id="UP000306102">
    <property type="component" value="Unassembled WGS sequence"/>
</dbReference>
<organism evidence="6 7">
    <name type="scientific">Camellia sinensis var. sinensis</name>
    <name type="common">China tea</name>
    <dbReference type="NCBI Taxonomy" id="542762"/>
    <lineage>
        <taxon>Eukaryota</taxon>
        <taxon>Viridiplantae</taxon>
        <taxon>Streptophyta</taxon>
        <taxon>Embryophyta</taxon>
        <taxon>Tracheophyta</taxon>
        <taxon>Spermatophyta</taxon>
        <taxon>Magnoliopsida</taxon>
        <taxon>eudicotyledons</taxon>
        <taxon>Gunneridae</taxon>
        <taxon>Pentapetalae</taxon>
        <taxon>asterids</taxon>
        <taxon>Ericales</taxon>
        <taxon>Theaceae</taxon>
        <taxon>Camellia</taxon>
    </lineage>
</organism>
<feature type="domain" description="Yippee" evidence="5">
    <location>
        <begin position="352"/>
        <end position="447"/>
    </location>
</feature>
<evidence type="ECO:0000256" key="1">
    <source>
        <dbReference type="ARBA" id="ARBA00005613"/>
    </source>
</evidence>
<proteinExistence type="inferred from homology"/>
<evidence type="ECO:0000259" key="5">
    <source>
        <dbReference type="PROSITE" id="PS51792"/>
    </source>
</evidence>
<feature type="domain" description="Yippee" evidence="5">
    <location>
        <begin position="537"/>
        <end position="633"/>
    </location>
</feature>
<comment type="caution">
    <text evidence="6">The sequence shown here is derived from an EMBL/GenBank/DDBJ whole genome shotgun (WGS) entry which is preliminary data.</text>
</comment>
<accession>A0A4S4ETM6</accession>
<dbReference type="EMBL" id="SDRB02002064">
    <property type="protein sequence ID" value="THG20229.1"/>
    <property type="molecule type" value="Genomic_DNA"/>
</dbReference>
<evidence type="ECO:0000313" key="6">
    <source>
        <dbReference type="EMBL" id="THG20229.1"/>
    </source>
</evidence>
<sequence>MEAHFYLCYQSTTCLALTEEFISKVEVPEETDVLETGRFLLHLQKLLPWNGNNMMYADTNELSGDFGNAFLAVFWGFVVAFDAIFCWDLALGMFMFFACNISLDMVMEAAILENVKNVDVASPEHYRMERANTVADVNCTGCKSLLGWKFDVMIDDPGIFANVENVDVADPAHNRMDPTNKAADVDCSICKSILGCKYIEVPEETDVVKTGRFLLHIRVGAFEAVLRMDQEEDPDDPCYLCRQCGYDITDIDQLVSKDIVMEAGIFKDDDYKDDGGDPAYNRMEGTNEVYDVICTECDSLLGWRFIKVSEETDVLKTGRVQAHLNKLLMWDGSEMLYPDTLMVTFNQTTAAHFFLCRQCSTPLVLVSDLMHLIPDIMINAGIFRDVVNVDVAGEAHYRAEDANVVTDVNCKGCRKLLGWKFVFVPVQTKEVQTGRFLLHFLKMFQEPGVCFYRCCQCSTTLAFTDHLVSKNHHNSNLNLQDLHVFVVKVVPILRVYFFHDVIKKCLVDIVKEAAILTDVQNVTAAGPYQIDSNNLVADVTCKSATEKLRSSAQKIPIAVDIMINAGIFEEVVNVDVAGKAHYRMQCTDTVADVNCSGCRKLLGWKYIEVPKEEAIFLKAGTFLLHLNMLLKWNGTNMQCADYTWNC</sequence>
<feature type="domain" description="Yippee" evidence="5">
    <location>
        <begin position="135"/>
        <end position="224"/>
    </location>
</feature>
<reference evidence="6 7" key="1">
    <citation type="journal article" date="2018" name="Proc. Natl. Acad. Sci. U.S.A.">
        <title>Draft genome sequence of Camellia sinensis var. sinensis provides insights into the evolution of the tea genome and tea quality.</title>
        <authorList>
            <person name="Wei C."/>
            <person name="Yang H."/>
            <person name="Wang S."/>
            <person name="Zhao J."/>
            <person name="Liu C."/>
            <person name="Gao L."/>
            <person name="Xia E."/>
            <person name="Lu Y."/>
            <person name="Tai Y."/>
            <person name="She G."/>
            <person name="Sun J."/>
            <person name="Cao H."/>
            <person name="Tong W."/>
            <person name="Gao Q."/>
            <person name="Li Y."/>
            <person name="Deng W."/>
            <person name="Jiang X."/>
            <person name="Wang W."/>
            <person name="Chen Q."/>
            <person name="Zhang S."/>
            <person name="Li H."/>
            <person name="Wu J."/>
            <person name="Wang P."/>
            <person name="Li P."/>
            <person name="Shi C."/>
            <person name="Zheng F."/>
            <person name="Jian J."/>
            <person name="Huang B."/>
            <person name="Shan D."/>
            <person name="Shi M."/>
            <person name="Fang C."/>
            <person name="Yue Y."/>
            <person name="Li F."/>
            <person name="Li D."/>
            <person name="Wei S."/>
            <person name="Han B."/>
            <person name="Jiang C."/>
            <person name="Yin Y."/>
            <person name="Xia T."/>
            <person name="Zhang Z."/>
            <person name="Bennetzen J.L."/>
            <person name="Zhao S."/>
            <person name="Wan X."/>
        </authorList>
    </citation>
    <scope>NUCLEOTIDE SEQUENCE [LARGE SCALE GENOMIC DNA]</scope>
    <source>
        <strain evidence="7">cv. Shuchazao</strain>
        <tissue evidence="6">Leaf</tissue>
    </source>
</reference>
<comment type="similarity">
    <text evidence="1">Belongs to the yippee family.</text>
</comment>
<dbReference type="PANTHER" id="PTHR13848">
    <property type="entry name" value="PROTEIN YIPPEE-LIKE CG15309-RELATED"/>
    <property type="match status" value="1"/>
</dbReference>
<dbReference type="PROSITE" id="PS51792">
    <property type="entry name" value="YIPPEE"/>
    <property type="match status" value="4"/>
</dbReference>
<evidence type="ECO:0000256" key="3">
    <source>
        <dbReference type="ARBA" id="ARBA00022833"/>
    </source>
</evidence>
<evidence type="ECO:0000313" key="7">
    <source>
        <dbReference type="Proteomes" id="UP000306102"/>
    </source>
</evidence>